<dbReference type="GO" id="GO:0009055">
    <property type="term" value="F:electron transfer activity"/>
    <property type="evidence" value="ECO:0007669"/>
    <property type="project" value="UniProtKB-UniRule"/>
</dbReference>
<evidence type="ECO:0000313" key="10">
    <source>
        <dbReference type="Proteomes" id="UP000199520"/>
    </source>
</evidence>
<dbReference type="InterPro" id="IPR008254">
    <property type="entry name" value="Flavodoxin/NO_synth"/>
</dbReference>
<keyword evidence="4 7" id="KW-0285">Flavoprotein</keyword>
<dbReference type="AlphaFoldDB" id="A0A1I4MTE5"/>
<dbReference type="PANTHER" id="PTHR43717:SF1">
    <property type="entry name" value="ANAEROBIC NITRIC OXIDE REDUCTASE FLAVORUBREDOXIN"/>
    <property type="match status" value="1"/>
</dbReference>
<keyword evidence="10" id="KW-1185">Reference proteome</keyword>
<dbReference type="OrthoDB" id="9790745at2"/>
<comment type="function">
    <text evidence="7">Low-potential electron donor to a number of redox enzymes.</text>
</comment>
<dbReference type="InterPro" id="IPR029039">
    <property type="entry name" value="Flavoprotein-like_sf"/>
</dbReference>
<evidence type="ECO:0000256" key="4">
    <source>
        <dbReference type="ARBA" id="ARBA00022630"/>
    </source>
</evidence>
<evidence type="ECO:0000259" key="8">
    <source>
        <dbReference type="PROSITE" id="PS50902"/>
    </source>
</evidence>
<evidence type="ECO:0000256" key="3">
    <source>
        <dbReference type="ARBA" id="ARBA00022448"/>
    </source>
</evidence>
<comment type="cofactor">
    <cofactor evidence="1 7">
        <name>FMN</name>
        <dbReference type="ChEBI" id="CHEBI:58210"/>
    </cofactor>
</comment>
<feature type="domain" description="Flavodoxin-like" evidence="8">
    <location>
        <begin position="4"/>
        <end position="141"/>
    </location>
</feature>
<evidence type="ECO:0000256" key="2">
    <source>
        <dbReference type="ARBA" id="ARBA00005267"/>
    </source>
</evidence>
<dbReference type="InterPro" id="IPR010087">
    <property type="entry name" value="Flav_short"/>
</dbReference>
<evidence type="ECO:0000256" key="5">
    <source>
        <dbReference type="ARBA" id="ARBA00022643"/>
    </source>
</evidence>
<dbReference type="RefSeq" id="WP_090940414.1">
    <property type="nucleotide sequence ID" value="NZ_FOTS01000037.1"/>
</dbReference>
<dbReference type="Gene3D" id="3.40.50.360">
    <property type="match status" value="1"/>
</dbReference>
<dbReference type="GO" id="GO:0016651">
    <property type="term" value="F:oxidoreductase activity, acting on NAD(P)H"/>
    <property type="evidence" value="ECO:0007669"/>
    <property type="project" value="UniProtKB-ARBA"/>
</dbReference>
<name>A0A1I4MTE5_9FIRM</name>
<reference evidence="10" key="1">
    <citation type="submission" date="2016-10" db="EMBL/GenBank/DDBJ databases">
        <authorList>
            <person name="Varghese N."/>
            <person name="Submissions S."/>
        </authorList>
    </citation>
    <scope>NUCLEOTIDE SEQUENCE [LARGE SCALE GENOMIC DNA]</scope>
    <source>
        <strain evidence="10">DSM 13327</strain>
    </source>
</reference>
<keyword evidence="5 7" id="KW-0288">FMN</keyword>
<dbReference type="Pfam" id="PF00258">
    <property type="entry name" value="Flavodoxin_1"/>
    <property type="match status" value="1"/>
</dbReference>
<dbReference type="PROSITE" id="PS00201">
    <property type="entry name" value="FLAVODOXIN"/>
    <property type="match status" value="1"/>
</dbReference>
<dbReference type="Proteomes" id="UP000199520">
    <property type="component" value="Unassembled WGS sequence"/>
</dbReference>
<evidence type="ECO:0000313" key="9">
    <source>
        <dbReference type="EMBL" id="SFM06529.1"/>
    </source>
</evidence>
<dbReference type="GO" id="GO:0010181">
    <property type="term" value="F:FMN binding"/>
    <property type="evidence" value="ECO:0007669"/>
    <property type="project" value="UniProtKB-UniRule"/>
</dbReference>
<organism evidence="9 10">
    <name type="scientific">Pelosinus propionicus DSM 13327</name>
    <dbReference type="NCBI Taxonomy" id="1123291"/>
    <lineage>
        <taxon>Bacteria</taxon>
        <taxon>Bacillati</taxon>
        <taxon>Bacillota</taxon>
        <taxon>Negativicutes</taxon>
        <taxon>Selenomonadales</taxon>
        <taxon>Sporomusaceae</taxon>
        <taxon>Pelosinus</taxon>
    </lineage>
</organism>
<evidence type="ECO:0000256" key="7">
    <source>
        <dbReference type="RuleBase" id="RU367037"/>
    </source>
</evidence>
<keyword evidence="6 7" id="KW-0249">Electron transport</keyword>
<comment type="similarity">
    <text evidence="2 7">Belongs to the flavodoxin family.</text>
</comment>
<dbReference type="NCBIfam" id="TIGR01753">
    <property type="entry name" value="flav_short"/>
    <property type="match status" value="1"/>
</dbReference>
<accession>A0A1I4MTE5</accession>
<dbReference type="PROSITE" id="PS50902">
    <property type="entry name" value="FLAVODOXIN_LIKE"/>
    <property type="match status" value="1"/>
</dbReference>
<dbReference type="InterPro" id="IPR001226">
    <property type="entry name" value="Flavodoxin_CS"/>
</dbReference>
<evidence type="ECO:0000256" key="6">
    <source>
        <dbReference type="ARBA" id="ARBA00022982"/>
    </source>
</evidence>
<protein>
    <recommendedName>
        <fullName evidence="7">Flavodoxin</fullName>
    </recommendedName>
</protein>
<gene>
    <name evidence="9" type="ORF">SAMN04490355_103740</name>
</gene>
<sequence length="145" mass="15385">MKKISVIYWSGTGNTEEMAKAIAAGAEVDGISVNLLSVDKASKDDVLKSDAVALGCSAMGNEVLEEGEFDPFITSLEGENLSEIPLALFGSFDWGDGQWMREWVERMEGQGAKLVEEALTIQNAPDDEGLASCKELGAKLAAAIA</sequence>
<dbReference type="EMBL" id="FOTS01000037">
    <property type="protein sequence ID" value="SFM06529.1"/>
    <property type="molecule type" value="Genomic_DNA"/>
</dbReference>
<proteinExistence type="inferred from homology"/>
<keyword evidence="3 7" id="KW-0813">Transport</keyword>
<dbReference type="STRING" id="1123291.SAMN04490355_103740"/>
<evidence type="ECO:0000256" key="1">
    <source>
        <dbReference type="ARBA" id="ARBA00001917"/>
    </source>
</evidence>
<dbReference type="PANTHER" id="PTHR43717">
    <property type="entry name" value="ANAEROBIC NITRIC OXIDE REDUCTASE FLAVORUBREDOXIN"/>
    <property type="match status" value="1"/>
</dbReference>
<dbReference type="SUPFAM" id="SSF52218">
    <property type="entry name" value="Flavoproteins"/>
    <property type="match status" value="1"/>
</dbReference>